<dbReference type="GO" id="GO:0020037">
    <property type="term" value="F:heme binding"/>
    <property type="evidence" value="ECO:0007669"/>
    <property type="project" value="InterPro"/>
</dbReference>
<dbReference type="Gene3D" id="1.10.630.10">
    <property type="entry name" value="Cytochrome P450"/>
    <property type="match status" value="1"/>
</dbReference>
<name>A0A7R9L6L8_9ACAR</name>
<evidence type="ECO:0000256" key="6">
    <source>
        <dbReference type="ARBA" id="ARBA00023033"/>
    </source>
</evidence>
<dbReference type="InterPro" id="IPR050705">
    <property type="entry name" value="Cytochrome_P450_3A"/>
</dbReference>
<protein>
    <recommendedName>
        <fullName evidence="9">Cytochrome P450</fullName>
    </recommendedName>
</protein>
<dbReference type="EMBL" id="OC869996">
    <property type="protein sequence ID" value="CAD7634834.1"/>
    <property type="molecule type" value="Genomic_DNA"/>
</dbReference>
<dbReference type="InterPro" id="IPR036396">
    <property type="entry name" value="Cyt_P450_sf"/>
</dbReference>
<dbReference type="EMBL" id="CAJPIZ010015421">
    <property type="protein sequence ID" value="CAG2115264.1"/>
    <property type="molecule type" value="Genomic_DNA"/>
</dbReference>
<dbReference type="PANTHER" id="PTHR24302:SF15">
    <property type="entry name" value="FATTY-ACID PEROXYGENASE"/>
    <property type="match status" value="1"/>
</dbReference>
<evidence type="ECO:0000313" key="8">
    <source>
        <dbReference type="Proteomes" id="UP000759131"/>
    </source>
</evidence>
<dbReference type="SUPFAM" id="SSF48264">
    <property type="entry name" value="Cytochrome P450"/>
    <property type="match status" value="1"/>
</dbReference>
<keyword evidence="5" id="KW-0408">Iron</keyword>
<sequence length="214" mass="24106">MSRNFGFFEKLGLKGPKPVIIFGNHLDQLFASKPDLEVQRMRKYGKIYGIFEGSRPIIQVADPAVIKQIMMTEFTEFNSKYPVTQGGHWLLSQFIVTQTGDRWRRTRAAIGPAFTAKQARSQSNKIAACVDNYLVPQLRAHAQSSAPADVRRVFGQFALSTASLCVLGEPIDPYNDVDHPFVRHSWPLMRAPTWMLYALQLLPNRLLSAVGLQS</sequence>
<dbReference type="PANTHER" id="PTHR24302">
    <property type="entry name" value="CYTOCHROME P450 FAMILY 3"/>
    <property type="match status" value="1"/>
</dbReference>
<dbReference type="Pfam" id="PF00067">
    <property type="entry name" value="p450"/>
    <property type="match status" value="1"/>
</dbReference>
<evidence type="ECO:0000256" key="1">
    <source>
        <dbReference type="ARBA" id="ARBA00010617"/>
    </source>
</evidence>
<evidence type="ECO:0008006" key="9">
    <source>
        <dbReference type="Google" id="ProtNLM"/>
    </source>
</evidence>
<dbReference type="Proteomes" id="UP000759131">
    <property type="component" value="Unassembled WGS sequence"/>
</dbReference>
<dbReference type="GO" id="GO:0008395">
    <property type="term" value="F:steroid hydroxylase activity"/>
    <property type="evidence" value="ECO:0007669"/>
    <property type="project" value="TreeGrafter"/>
</dbReference>
<organism evidence="7">
    <name type="scientific">Medioppia subpectinata</name>
    <dbReference type="NCBI Taxonomy" id="1979941"/>
    <lineage>
        <taxon>Eukaryota</taxon>
        <taxon>Metazoa</taxon>
        <taxon>Ecdysozoa</taxon>
        <taxon>Arthropoda</taxon>
        <taxon>Chelicerata</taxon>
        <taxon>Arachnida</taxon>
        <taxon>Acari</taxon>
        <taxon>Acariformes</taxon>
        <taxon>Sarcoptiformes</taxon>
        <taxon>Oribatida</taxon>
        <taxon>Brachypylina</taxon>
        <taxon>Oppioidea</taxon>
        <taxon>Oppiidae</taxon>
        <taxon>Medioppia</taxon>
    </lineage>
</organism>
<proteinExistence type="inferred from homology"/>
<dbReference type="AlphaFoldDB" id="A0A7R9L6L8"/>
<keyword evidence="4" id="KW-0560">Oxidoreductase</keyword>
<dbReference type="GO" id="GO:0016705">
    <property type="term" value="F:oxidoreductase activity, acting on paired donors, with incorporation or reduction of molecular oxygen"/>
    <property type="evidence" value="ECO:0007669"/>
    <property type="project" value="InterPro"/>
</dbReference>
<evidence type="ECO:0000313" key="7">
    <source>
        <dbReference type="EMBL" id="CAD7634834.1"/>
    </source>
</evidence>
<dbReference type="GO" id="GO:0005506">
    <property type="term" value="F:iron ion binding"/>
    <property type="evidence" value="ECO:0007669"/>
    <property type="project" value="InterPro"/>
</dbReference>
<reference evidence="7" key="1">
    <citation type="submission" date="2020-11" db="EMBL/GenBank/DDBJ databases">
        <authorList>
            <person name="Tran Van P."/>
        </authorList>
    </citation>
    <scope>NUCLEOTIDE SEQUENCE</scope>
</reference>
<evidence type="ECO:0000256" key="4">
    <source>
        <dbReference type="ARBA" id="ARBA00023002"/>
    </source>
</evidence>
<accession>A0A7R9L6L8</accession>
<keyword evidence="8" id="KW-1185">Reference proteome</keyword>
<evidence type="ECO:0000256" key="2">
    <source>
        <dbReference type="ARBA" id="ARBA00022617"/>
    </source>
</evidence>
<dbReference type="OrthoDB" id="1470350at2759"/>
<feature type="non-terminal residue" evidence="7">
    <location>
        <position position="214"/>
    </location>
</feature>
<keyword evidence="3" id="KW-0479">Metal-binding</keyword>
<gene>
    <name evidence="7" type="ORF">OSB1V03_LOCUS15228</name>
</gene>
<evidence type="ECO:0000256" key="5">
    <source>
        <dbReference type="ARBA" id="ARBA00023004"/>
    </source>
</evidence>
<keyword evidence="6" id="KW-0503">Monooxygenase</keyword>
<evidence type="ECO:0000256" key="3">
    <source>
        <dbReference type="ARBA" id="ARBA00022723"/>
    </source>
</evidence>
<comment type="similarity">
    <text evidence="1">Belongs to the cytochrome P450 family.</text>
</comment>
<dbReference type="InterPro" id="IPR001128">
    <property type="entry name" value="Cyt_P450"/>
</dbReference>
<keyword evidence="2" id="KW-0349">Heme</keyword>